<dbReference type="EMBL" id="BK015477">
    <property type="protein sequence ID" value="DAE08840.1"/>
    <property type="molecule type" value="Genomic_DNA"/>
</dbReference>
<sequence length="90" mass="10539">MRIFDKETFDVIEAQRRAVPRVKKYSTLKIIRALGDQWPTYRQMIEDAGFSDQFFAANYLASDDPVFAEFLAGVPEELKERLDECEWDAE</sequence>
<name>A0A8S5PPZ1_9CAUD</name>
<evidence type="ECO:0000313" key="1">
    <source>
        <dbReference type="EMBL" id="DAE08840.1"/>
    </source>
</evidence>
<proteinExistence type="predicted"/>
<reference evidence="1" key="1">
    <citation type="journal article" date="2021" name="Proc. Natl. Acad. Sci. U.S.A.">
        <title>A Catalog of Tens of Thousands of Viruses from Human Metagenomes Reveals Hidden Associations with Chronic Diseases.</title>
        <authorList>
            <person name="Tisza M.J."/>
            <person name="Buck C.B."/>
        </authorList>
    </citation>
    <scope>NUCLEOTIDE SEQUENCE</scope>
    <source>
        <strain evidence="1">Ct8dV2</strain>
    </source>
</reference>
<organism evidence="1">
    <name type="scientific">Podoviridae sp. ct8dV2</name>
    <dbReference type="NCBI Taxonomy" id="2825222"/>
    <lineage>
        <taxon>Viruses</taxon>
        <taxon>Duplodnaviria</taxon>
        <taxon>Heunggongvirae</taxon>
        <taxon>Uroviricota</taxon>
        <taxon>Caudoviricetes</taxon>
    </lineage>
</organism>
<accession>A0A8S5PPZ1</accession>
<protein>
    <submittedName>
        <fullName evidence="1">Uncharacterized protein</fullName>
    </submittedName>
</protein>